<dbReference type="Proteomes" id="UP000515369">
    <property type="component" value="Chromosome"/>
</dbReference>
<gene>
    <name evidence="1" type="ORF">H3H32_18715</name>
</gene>
<dbReference type="AlphaFoldDB" id="A0A7G5H6N3"/>
<accession>A0A7G5H6N3</accession>
<keyword evidence="2" id="KW-1185">Reference proteome</keyword>
<organism evidence="1 2">
    <name type="scientific">Spirosoma foliorum</name>
    <dbReference type="NCBI Taxonomy" id="2710596"/>
    <lineage>
        <taxon>Bacteria</taxon>
        <taxon>Pseudomonadati</taxon>
        <taxon>Bacteroidota</taxon>
        <taxon>Cytophagia</taxon>
        <taxon>Cytophagales</taxon>
        <taxon>Cytophagaceae</taxon>
        <taxon>Spirosoma</taxon>
    </lineage>
</organism>
<dbReference type="RefSeq" id="WP_182464168.1">
    <property type="nucleotide sequence ID" value="NZ_CP059732.1"/>
</dbReference>
<proteinExistence type="predicted"/>
<sequence>MNPHLFGQVGRKRLKRKRLATLAQLAGVGALNWQWLEVIDWHDSQPQRVEYATGTAVCGAARAVSFR</sequence>
<dbReference type="KEGG" id="sfol:H3H32_18715"/>
<dbReference type="EMBL" id="CP059732">
    <property type="protein sequence ID" value="QMW06775.1"/>
    <property type="molecule type" value="Genomic_DNA"/>
</dbReference>
<name>A0A7G5H6N3_9BACT</name>
<evidence type="ECO:0000313" key="1">
    <source>
        <dbReference type="EMBL" id="QMW06775.1"/>
    </source>
</evidence>
<protein>
    <submittedName>
        <fullName evidence="1">Uncharacterized protein</fullName>
    </submittedName>
</protein>
<reference evidence="1 2" key="1">
    <citation type="submission" date="2020-07" db="EMBL/GenBank/DDBJ databases">
        <title>Spirosoma foliorum sp. nov., isolated from the leaves on the Nejang mountain Korea, Republic of.</title>
        <authorList>
            <person name="Ho H."/>
            <person name="Lee Y.-J."/>
            <person name="Nurcahyanto D.-A."/>
            <person name="Kim S.-G."/>
        </authorList>
    </citation>
    <scope>NUCLEOTIDE SEQUENCE [LARGE SCALE GENOMIC DNA]</scope>
    <source>
        <strain evidence="1 2">PL0136</strain>
    </source>
</reference>
<evidence type="ECO:0000313" key="2">
    <source>
        <dbReference type="Proteomes" id="UP000515369"/>
    </source>
</evidence>